<feature type="region of interest" description="Disordered" evidence="1">
    <location>
        <begin position="1"/>
        <end position="24"/>
    </location>
</feature>
<protein>
    <submittedName>
        <fullName evidence="3">Uncharacterized protein LOC105427931</fullName>
    </submittedName>
</protein>
<name>A0A6I9W8S5_9HYME</name>
<dbReference type="KEGG" id="pbar:105427931"/>
<organism evidence="2 3">
    <name type="scientific">Pogonomyrmex barbatus</name>
    <name type="common">red harvester ant</name>
    <dbReference type="NCBI Taxonomy" id="144034"/>
    <lineage>
        <taxon>Eukaryota</taxon>
        <taxon>Metazoa</taxon>
        <taxon>Ecdysozoa</taxon>
        <taxon>Arthropoda</taxon>
        <taxon>Hexapoda</taxon>
        <taxon>Insecta</taxon>
        <taxon>Pterygota</taxon>
        <taxon>Neoptera</taxon>
        <taxon>Endopterygota</taxon>
        <taxon>Hymenoptera</taxon>
        <taxon>Apocrita</taxon>
        <taxon>Aculeata</taxon>
        <taxon>Formicoidea</taxon>
        <taxon>Formicidae</taxon>
        <taxon>Myrmicinae</taxon>
        <taxon>Pogonomyrmex</taxon>
    </lineage>
</organism>
<accession>A0A6I9W8S5</accession>
<gene>
    <name evidence="3" type="primary">LOC105427931</name>
</gene>
<evidence type="ECO:0000313" key="3">
    <source>
        <dbReference type="RefSeq" id="XP_011638226.1"/>
    </source>
</evidence>
<keyword evidence="2" id="KW-1185">Reference proteome</keyword>
<dbReference type="AlphaFoldDB" id="A0A6I9W8S5"/>
<sequence>MLTEKRRIAQEAVAAGTKSEGSHDRNHRLAFFSGFKHPLHQPPPDLSSLPPAASARAQRNSRVRAFISPFYIGSERMRLGFLPAVFSDTSQSLRSVSGSSRRVVFCGPHRVDSSTKLNYSQGFLHIWLFM</sequence>
<reference evidence="3" key="1">
    <citation type="submission" date="2025-08" db="UniProtKB">
        <authorList>
            <consortium name="RefSeq"/>
        </authorList>
    </citation>
    <scope>IDENTIFICATION</scope>
</reference>
<dbReference type="Proteomes" id="UP000504615">
    <property type="component" value="Unplaced"/>
</dbReference>
<evidence type="ECO:0000313" key="2">
    <source>
        <dbReference type="Proteomes" id="UP000504615"/>
    </source>
</evidence>
<dbReference type="RefSeq" id="XP_011638226.1">
    <property type="nucleotide sequence ID" value="XM_011639924.2"/>
</dbReference>
<dbReference type="GeneID" id="105427931"/>
<evidence type="ECO:0000256" key="1">
    <source>
        <dbReference type="SAM" id="MobiDB-lite"/>
    </source>
</evidence>
<proteinExistence type="predicted"/>